<feature type="transmembrane region" description="Helical" evidence="2">
    <location>
        <begin position="12"/>
        <end position="39"/>
    </location>
</feature>
<protein>
    <recommendedName>
        <fullName evidence="4">XK-related protein</fullName>
    </recommendedName>
</protein>
<feature type="region of interest" description="Disordered" evidence="1">
    <location>
        <begin position="523"/>
        <end position="567"/>
    </location>
</feature>
<feature type="region of interest" description="Disordered" evidence="1">
    <location>
        <begin position="398"/>
        <end position="486"/>
    </location>
</feature>
<accession>A0A8D8S5B8</accession>
<feature type="compositionally biased region" description="Polar residues" evidence="1">
    <location>
        <begin position="432"/>
        <end position="446"/>
    </location>
</feature>
<keyword evidence="2" id="KW-1133">Transmembrane helix</keyword>
<organism evidence="3">
    <name type="scientific">Cacopsylla melanoneura</name>
    <dbReference type="NCBI Taxonomy" id="428564"/>
    <lineage>
        <taxon>Eukaryota</taxon>
        <taxon>Metazoa</taxon>
        <taxon>Ecdysozoa</taxon>
        <taxon>Arthropoda</taxon>
        <taxon>Hexapoda</taxon>
        <taxon>Insecta</taxon>
        <taxon>Pterygota</taxon>
        <taxon>Neoptera</taxon>
        <taxon>Paraneoptera</taxon>
        <taxon>Hemiptera</taxon>
        <taxon>Sternorrhyncha</taxon>
        <taxon>Psylloidea</taxon>
        <taxon>Psyllidae</taxon>
        <taxon>Psyllinae</taxon>
        <taxon>Cacopsylla</taxon>
    </lineage>
</organism>
<feature type="transmembrane region" description="Helical" evidence="2">
    <location>
        <begin position="268"/>
        <end position="292"/>
    </location>
</feature>
<keyword evidence="2" id="KW-0472">Membrane</keyword>
<feature type="compositionally biased region" description="Basic and acidic residues" evidence="1">
    <location>
        <begin position="447"/>
        <end position="461"/>
    </location>
</feature>
<dbReference type="GO" id="GO:0070782">
    <property type="term" value="P:phosphatidylserine exposure on apoptotic cell surface"/>
    <property type="evidence" value="ECO:0007669"/>
    <property type="project" value="TreeGrafter"/>
</dbReference>
<keyword evidence="2" id="KW-0812">Transmembrane</keyword>
<feature type="compositionally biased region" description="Polar residues" evidence="1">
    <location>
        <begin position="548"/>
        <end position="563"/>
    </location>
</feature>
<feature type="transmembrane region" description="Helical" evidence="2">
    <location>
        <begin position="130"/>
        <end position="151"/>
    </location>
</feature>
<feature type="region of interest" description="Disordered" evidence="1">
    <location>
        <begin position="590"/>
        <end position="624"/>
    </location>
</feature>
<evidence type="ECO:0008006" key="4">
    <source>
        <dbReference type="Google" id="ProtNLM"/>
    </source>
</evidence>
<evidence type="ECO:0000313" key="3">
    <source>
        <dbReference type="EMBL" id="CAG6662086.1"/>
    </source>
</evidence>
<feature type="transmembrane region" description="Helical" evidence="2">
    <location>
        <begin position="75"/>
        <end position="95"/>
    </location>
</feature>
<dbReference type="PANTHER" id="PTHR16024">
    <property type="entry name" value="XK-RELATED PROTEIN"/>
    <property type="match status" value="1"/>
</dbReference>
<dbReference type="AlphaFoldDB" id="A0A8D8S5B8"/>
<feature type="transmembrane region" description="Helical" evidence="2">
    <location>
        <begin position="163"/>
        <end position="183"/>
    </location>
</feature>
<evidence type="ECO:0000256" key="2">
    <source>
        <dbReference type="SAM" id="Phobius"/>
    </source>
</evidence>
<dbReference type="InterPro" id="IPR050895">
    <property type="entry name" value="XK-related_scramblase"/>
</dbReference>
<reference evidence="3" key="1">
    <citation type="submission" date="2021-05" db="EMBL/GenBank/DDBJ databases">
        <authorList>
            <person name="Alioto T."/>
            <person name="Alioto T."/>
            <person name="Gomez Garrido J."/>
        </authorList>
    </citation>
    <scope>NUCLEOTIDE SEQUENCE</scope>
</reference>
<sequence length="719" mass="83683">MTNHPSGGDLSSSIFLAYTIPWCYLLSLYIFYLILKIILILDQSVVYSVFLILHYIPALLYVVHRIAVRFNIRNILLASFAFVFFPLHFILMLYYKIMSSLVLIKLNRPNGEDTASLINKIKPDNPLNTFIIAFTCVQVPLEFILQVTIYLNQRRHSTSATVLTLLNLILCLFLFTNGVVRYFRFETQNIHKYLLQHMRLKAEDNVKAERTYKKNITQGTKRTMAQFEVEQPHTEVTDSHSILFKGIVFVKWLLHNYIRVVSISLVLYYYPTFTIVFLAIQTIVAFLLLLVYSLKSQRKPNIGYNLLQSIVLNVCLIEYKLKLSGRKLIFIAYFLIVFAENFFFTYLWYFTSNWSRRYRNLFNATLLSLIICQILHFVLLFIYLVFYKPKTYEINYDNPEQKDEVETNESDTDEDRDSDNGNDNEFRENKQTYENVAVQNNETNKPTWDKNSTRNNVDRIRMSPSDTRNNDQTKDQSKQQRHSAGSYKVAFDNLIFTESEKHRPTSRYKELVNDADEQIIYSKSNPYLGGGLGKSKTNNPASERVSGKANSSLSPQSNGTGVNRDQRESWKFVVDEIDDQIHKSTTNLSKGKLHLSSDRLNKPKLNRSTDSLDNATEPRGSASLRQQQYPHNLLETSHTKTFKHTSHKNIDGTSIDMDDVLDGEDEEEIIMENKYVDSNVARRTSRYSSQEFVETRRMDESVYEERKMNVKTMNTTSLV</sequence>
<dbReference type="EMBL" id="HBUF01201534">
    <property type="protein sequence ID" value="CAG6662086.1"/>
    <property type="molecule type" value="Transcribed_RNA"/>
</dbReference>
<feature type="transmembrane region" description="Helical" evidence="2">
    <location>
        <begin position="361"/>
        <end position="386"/>
    </location>
</feature>
<feature type="compositionally biased region" description="Basic and acidic residues" evidence="1">
    <location>
        <begin position="468"/>
        <end position="478"/>
    </location>
</feature>
<name>A0A8D8S5B8_9HEMI</name>
<dbReference type="GO" id="GO:0005886">
    <property type="term" value="C:plasma membrane"/>
    <property type="evidence" value="ECO:0007669"/>
    <property type="project" value="TreeGrafter"/>
</dbReference>
<dbReference type="PANTHER" id="PTHR16024:SF27">
    <property type="entry name" value="XK-RELATED PROTEIN"/>
    <property type="match status" value="1"/>
</dbReference>
<feature type="transmembrane region" description="Helical" evidence="2">
    <location>
        <begin position="45"/>
        <end position="63"/>
    </location>
</feature>
<dbReference type="GO" id="GO:0043652">
    <property type="term" value="P:engulfment of apoptotic cell"/>
    <property type="evidence" value="ECO:0007669"/>
    <property type="project" value="TreeGrafter"/>
</dbReference>
<feature type="compositionally biased region" description="Acidic residues" evidence="1">
    <location>
        <begin position="406"/>
        <end position="422"/>
    </location>
</feature>
<proteinExistence type="predicted"/>
<feature type="transmembrane region" description="Helical" evidence="2">
    <location>
        <begin position="328"/>
        <end position="349"/>
    </location>
</feature>
<dbReference type="GO" id="GO:1902742">
    <property type="term" value="P:apoptotic process involved in development"/>
    <property type="evidence" value="ECO:0007669"/>
    <property type="project" value="TreeGrafter"/>
</dbReference>
<evidence type="ECO:0000256" key="1">
    <source>
        <dbReference type="SAM" id="MobiDB-lite"/>
    </source>
</evidence>